<evidence type="ECO:0000259" key="1">
    <source>
        <dbReference type="Pfam" id="PF07514"/>
    </source>
</evidence>
<evidence type="ECO:0000313" key="2">
    <source>
        <dbReference type="EMBL" id="MBU2758680.1"/>
    </source>
</evidence>
<dbReference type="InterPro" id="IPR011119">
    <property type="entry name" value="Unchr_helicase_relaxase_TraI"/>
</dbReference>
<dbReference type="Proteomes" id="UP000755654">
    <property type="component" value="Unassembled WGS sequence"/>
</dbReference>
<dbReference type="RefSeq" id="WP_215882485.1">
    <property type="nucleotide sequence ID" value="NZ_JAAOMP010000013.1"/>
</dbReference>
<protein>
    <recommendedName>
        <fullName evidence="1">Uncharacterized domain-containing protein</fullName>
    </recommendedName>
</protein>
<accession>A0ABS5ZU29</accession>
<name>A0ABS5ZU29_9PROT</name>
<dbReference type="Pfam" id="PF07514">
    <property type="entry name" value="TraI_2"/>
    <property type="match status" value="1"/>
</dbReference>
<gene>
    <name evidence="2" type="ORF">HAP95_00375</name>
</gene>
<dbReference type="EMBL" id="JAAOMP010000013">
    <property type="protein sequence ID" value="MBU2758680.1"/>
    <property type="molecule type" value="Genomic_DNA"/>
</dbReference>
<evidence type="ECO:0000313" key="3">
    <source>
        <dbReference type="Proteomes" id="UP000755654"/>
    </source>
</evidence>
<keyword evidence="3" id="KW-1185">Reference proteome</keyword>
<reference evidence="2 3" key="1">
    <citation type="journal article" date="2021" name="ISME J.">
        <title>Genomic evolution of the class Acidithiobacillia: deep-branching Proteobacteria living in extreme acidic conditions.</title>
        <authorList>
            <person name="Moya-Beltran A."/>
            <person name="Beard S."/>
            <person name="Rojas-Villalobos C."/>
            <person name="Issotta F."/>
            <person name="Gallardo Y."/>
            <person name="Ulloa R."/>
            <person name="Giaveno A."/>
            <person name="Degli Esposti M."/>
            <person name="Johnson D.B."/>
            <person name="Quatrini R."/>
        </authorList>
    </citation>
    <scope>NUCLEOTIDE SEQUENCE [LARGE SCALE GENOMIC DNA]</scope>
    <source>
        <strain evidence="2 3">RW2</strain>
    </source>
</reference>
<comment type="caution">
    <text evidence="2">The sequence shown here is derived from an EMBL/GenBank/DDBJ whole genome shotgun (WGS) entry which is preliminary data.</text>
</comment>
<organism evidence="2 3">
    <name type="scientific">Acidithiobacillus sulfurivorans</name>
    <dbReference type="NCBI Taxonomy" id="1958756"/>
    <lineage>
        <taxon>Bacteria</taxon>
        <taxon>Pseudomonadati</taxon>
        <taxon>Pseudomonadota</taxon>
        <taxon>Acidithiobacillia</taxon>
        <taxon>Acidithiobacillales</taxon>
        <taxon>Acidithiobacillaceae</taxon>
        <taxon>Acidithiobacillus</taxon>
    </lineage>
</organism>
<proteinExistence type="predicted"/>
<sequence length="269" mass="31167">MAYWWQAFPFRSFWPDGVEVSASVRPRRLGQEWVLDIMDLRLASFADPDLHNRAMSSLPNWLLSETPYPVHLRELWAHIQLMTNASLRRFNQRILRDPEISLFWVNIPASQTHHHAEKGGLLRHSVEALRLLTRMEPMTLLEWEIARTALLWHDAGKVLGYEQNGKRNMEGWTVAHEEATTEVLAPHLAWLRQQDPDLVAALKIHWSSRSSRPLMPGRIQVEACDRMSAALDSRQQAFTAQPSHRQFACLPGPGPASRFWRPMTEGRRY</sequence>
<feature type="domain" description="Uncharacterised" evidence="1">
    <location>
        <begin position="81"/>
        <end position="141"/>
    </location>
</feature>